<dbReference type="SMART" id="SM00824">
    <property type="entry name" value="PKS_TE"/>
    <property type="match status" value="1"/>
</dbReference>
<gene>
    <name evidence="3" type="ORF">EOE48_18000</name>
</gene>
<comment type="caution">
    <text evidence="3">The sequence shown here is derived from an EMBL/GenBank/DDBJ whole genome shotgun (WGS) entry which is preliminary data.</text>
</comment>
<feature type="region of interest" description="Disordered" evidence="1">
    <location>
        <begin position="311"/>
        <end position="332"/>
    </location>
</feature>
<dbReference type="AlphaFoldDB" id="A0A437P0Y7"/>
<dbReference type="EMBL" id="SACP01000018">
    <property type="protein sequence ID" value="RVU15959.1"/>
    <property type="molecule type" value="Genomic_DNA"/>
</dbReference>
<organism evidence="3 4">
    <name type="scientific">Methylobacterium oryzihabitans</name>
    <dbReference type="NCBI Taxonomy" id="2499852"/>
    <lineage>
        <taxon>Bacteria</taxon>
        <taxon>Pseudomonadati</taxon>
        <taxon>Pseudomonadota</taxon>
        <taxon>Alphaproteobacteria</taxon>
        <taxon>Hyphomicrobiales</taxon>
        <taxon>Methylobacteriaceae</taxon>
        <taxon>Methylobacterium</taxon>
    </lineage>
</organism>
<dbReference type="Proteomes" id="UP000286997">
    <property type="component" value="Unassembled WGS sequence"/>
</dbReference>
<dbReference type="SUPFAM" id="SSF53474">
    <property type="entry name" value="alpha/beta-Hydrolases"/>
    <property type="match status" value="1"/>
</dbReference>
<proteinExistence type="predicted"/>
<evidence type="ECO:0000313" key="3">
    <source>
        <dbReference type="EMBL" id="RVU15959.1"/>
    </source>
</evidence>
<feature type="domain" description="Thioesterase TesA-like" evidence="2">
    <location>
        <begin position="38"/>
        <end position="308"/>
    </location>
</feature>
<evidence type="ECO:0000259" key="2">
    <source>
        <dbReference type="SMART" id="SM00824"/>
    </source>
</evidence>
<dbReference type="InterPro" id="IPR029058">
    <property type="entry name" value="AB_hydrolase_fold"/>
</dbReference>
<dbReference type="Gene3D" id="3.40.50.1820">
    <property type="entry name" value="alpha/beta hydrolase"/>
    <property type="match status" value="1"/>
</dbReference>
<dbReference type="RefSeq" id="WP_127731651.1">
    <property type="nucleotide sequence ID" value="NZ_SACP01000018.1"/>
</dbReference>
<dbReference type="InterPro" id="IPR001031">
    <property type="entry name" value="Thioesterase"/>
</dbReference>
<keyword evidence="4" id="KW-1185">Reference proteome</keyword>
<dbReference type="InterPro" id="IPR020802">
    <property type="entry name" value="TesA-like"/>
</dbReference>
<accession>A0A437P0Y7</accession>
<name>A0A437P0Y7_9HYPH</name>
<feature type="compositionally biased region" description="Low complexity" evidence="1">
    <location>
        <begin position="322"/>
        <end position="332"/>
    </location>
</feature>
<protein>
    <recommendedName>
        <fullName evidence="2">Thioesterase TesA-like domain-containing protein</fullName>
    </recommendedName>
</protein>
<sequence length="332" mass="35488">MAQDIEKERLRGRRLEKLRFWRSACASESPVVTLHNGAPGAAPLIFFHGDWDNGGLYMAKLTAELGLPVVGLAPHLDPVPATVEAMAADRLAPLLAAQPEGPYRIGGFCNGATVAYEAARQLLAAGRTVEAVLLVAPPSLNAGRVFRTLVAVLGRLLRGTGPGATPAGRRRLGRAMTRLTALRRVLGYSLADLRTVVDRKRRLQRATRDRIGGGDSERALTETYARLKTAYEHAVYAYAPPPLPVRVVVFGTGRDGAGRRLAGYDVAYDGRYWSDLGPGVECVAVPGDHYTCIAEHAPALARAITTALDRRPDPAPAPAPLRPVLAGAETCP</sequence>
<reference evidence="3 4" key="1">
    <citation type="submission" date="2019-01" db="EMBL/GenBank/DDBJ databases">
        <authorList>
            <person name="Chen W.-M."/>
        </authorList>
    </citation>
    <scope>NUCLEOTIDE SEQUENCE [LARGE SCALE GENOMIC DNA]</scope>
    <source>
        <strain evidence="3 4">TER-1</strain>
    </source>
</reference>
<dbReference type="OrthoDB" id="9778690at2"/>
<dbReference type="Pfam" id="PF00975">
    <property type="entry name" value="Thioesterase"/>
    <property type="match status" value="1"/>
</dbReference>
<evidence type="ECO:0000313" key="4">
    <source>
        <dbReference type="Proteomes" id="UP000286997"/>
    </source>
</evidence>
<evidence type="ECO:0000256" key="1">
    <source>
        <dbReference type="SAM" id="MobiDB-lite"/>
    </source>
</evidence>